<protein>
    <submittedName>
        <fullName evidence="2">Uncharacterized protein</fullName>
    </submittedName>
</protein>
<keyword evidence="3" id="KW-1185">Reference proteome</keyword>
<sequence length="619" mass="68235">MPNKLPELQLPSHMQDNRSQRDELKAASIKFLGNVKARLGEYSRQLFDVHKTLDLFQKGTLSKREAYKTILDTLDGHDDLRQELADILMHPAARWGADDFDLPIQPLLQTPLGTAPHYLQPAHELQMPLPSLSSWVPIPQNDRFASLPTFNGYNDCGREQSFVSSPSLPILSPFQLHISTARLWPDLDADAAYTSLHGHDFMAAPVHTTFRNSEGSLNYADNWANDETKFQADNTNFDGRFEFQQPPTLPFCDRYEASLPLPHHAETFTMPTLSQQETPHSPYTPQDVSLPTEHDSSNTTKSEEHSAYLHALPTPYSQSPPGISRTEDAGETAEAEEASITDRSQSLGLHYFHNLCGKAFSTLTGVKKHHWGKKTNDLATTTGCWAKHNKPDVAWDDHPSCKDRRSISVVNKTIPPTTKQRQTKSSLPPSKMPSVINVPQFQAVPISSTLEDLPHTVAKAVHGSNASGSSTQEPEVIKQMPRLASRSSFDSLLTAVNLVSQIDAPKPKCRVDSIAQNLDAQIAAAEQQHPFISNTPSGSSLNLLHCRAVTPAALVMTGSPFMGGHSNSVNGYRVNYLNEEHSPLLPSDVEASHVTGAISRPFQSLTALSSGPARKKRKV</sequence>
<evidence type="ECO:0000313" key="3">
    <source>
        <dbReference type="Proteomes" id="UP000758155"/>
    </source>
</evidence>
<evidence type="ECO:0000313" key="2">
    <source>
        <dbReference type="EMBL" id="KAF3040493.1"/>
    </source>
</evidence>
<feature type="compositionally biased region" description="Acidic residues" evidence="1">
    <location>
        <begin position="329"/>
        <end position="339"/>
    </location>
</feature>
<evidence type="ECO:0000256" key="1">
    <source>
        <dbReference type="SAM" id="MobiDB-lite"/>
    </source>
</evidence>
<feature type="compositionally biased region" description="Polar residues" evidence="1">
    <location>
        <begin position="273"/>
        <end position="289"/>
    </location>
</feature>
<organism evidence="2 3">
    <name type="scientific">Didymella heteroderae</name>
    <dbReference type="NCBI Taxonomy" id="1769908"/>
    <lineage>
        <taxon>Eukaryota</taxon>
        <taxon>Fungi</taxon>
        <taxon>Dikarya</taxon>
        <taxon>Ascomycota</taxon>
        <taxon>Pezizomycotina</taxon>
        <taxon>Dothideomycetes</taxon>
        <taxon>Pleosporomycetidae</taxon>
        <taxon>Pleosporales</taxon>
        <taxon>Pleosporineae</taxon>
        <taxon>Didymellaceae</taxon>
        <taxon>Didymella</taxon>
    </lineage>
</organism>
<gene>
    <name evidence="2" type="ORF">E8E12_006434</name>
</gene>
<reference evidence="2" key="1">
    <citation type="submission" date="2019-04" db="EMBL/GenBank/DDBJ databases">
        <title>Sequencing of skin fungus with MAO and IRED activity.</title>
        <authorList>
            <person name="Marsaioli A.J."/>
            <person name="Bonatto J.M.C."/>
            <person name="Reis Junior O."/>
        </authorList>
    </citation>
    <scope>NUCLEOTIDE SEQUENCE</scope>
    <source>
        <strain evidence="2">28M1</strain>
    </source>
</reference>
<dbReference type="AlphaFoldDB" id="A0A9P4WSA4"/>
<comment type="caution">
    <text evidence="2">The sequence shown here is derived from an EMBL/GenBank/DDBJ whole genome shotgun (WGS) entry which is preliminary data.</text>
</comment>
<dbReference type="Proteomes" id="UP000758155">
    <property type="component" value="Unassembled WGS sequence"/>
</dbReference>
<dbReference type="EMBL" id="SWKV01000025">
    <property type="protein sequence ID" value="KAF3040493.1"/>
    <property type="molecule type" value="Genomic_DNA"/>
</dbReference>
<proteinExistence type="predicted"/>
<feature type="region of interest" description="Disordered" evidence="1">
    <location>
        <begin position="273"/>
        <end position="341"/>
    </location>
</feature>
<dbReference type="OrthoDB" id="3644322at2759"/>
<feature type="compositionally biased region" description="Basic and acidic residues" evidence="1">
    <location>
        <begin position="292"/>
        <end position="307"/>
    </location>
</feature>
<feature type="region of interest" description="Disordered" evidence="1">
    <location>
        <begin position="1"/>
        <end position="20"/>
    </location>
</feature>
<name>A0A9P4WSA4_9PLEO</name>
<accession>A0A9P4WSA4</accession>